<dbReference type="Pfam" id="PF00392">
    <property type="entry name" value="GntR"/>
    <property type="match status" value="1"/>
</dbReference>
<evidence type="ECO:0000256" key="5">
    <source>
        <dbReference type="ARBA" id="ARBA00023015"/>
    </source>
</evidence>
<dbReference type="CDD" id="cd00609">
    <property type="entry name" value="AAT_like"/>
    <property type="match status" value="1"/>
</dbReference>
<dbReference type="GO" id="GO:0030170">
    <property type="term" value="F:pyridoxal phosphate binding"/>
    <property type="evidence" value="ECO:0007669"/>
    <property type="project" value="InterPro"/>
</dbReference>
<comment type="similarity">
    <text evidence="2">In the C-terminal section; belongs to the class-I pyridoxal-phosphate-dependent aminotransferase family.</text>
</comment>
<dbReference type="RefSeq" id="WP_142504337.1">
    <property type="nucleotide sequence ID" value="NZ_FXTI01000002.1"/>
</dbReference>
<comment type="cofactor">
    <cofactor evidence="1">
        <name>pyridoxal 5'-phosphate</name>
        <dbReference type="ChEBI" id="CHEBI:597326"/>
    </cofactor>
</comment>
<sequence length="474" mass="54729">MSLLIPHLDESNPTPLYIQLYQYVKHEIINGRLSPGYRLPSKRKWSRHLQVSLNTVDNAYQQLIAEGLVESKPRKGLFVVSLETDLLSSDFETPKPTPTWTQPVFSQQIDINFHQGNPDLKHFPFQQWRKYFSQVCMSDALIHHYPEDPQGEWELREEIAHYLYASRGVSASPDQIILGAGTLPLISLLCRIIGTEHAFAMEDPGFTRARATLQSHGVSVQPIPLDQEGIQFTALQKSRAKAVYVTPSHQFPLGTIMSFSRRMQLLKWARDNHAFIVEDDYDSEFRYHGRPIPSLQGLDHWERVIYIGTFSKSLLPGIRIGYMVLPPVLLERYRNHFSWEKQTASPLHQQTLQRFMKEGEWERHLHRMRTLYRKKHQVLIKEIERQLGEAVQIIGARTGLHILLRVHQRWEETELVQRSQKEGVAVYPISVYYTCPDKALPSTVMLGFGGLTLHQIREGIGRLAKAWLSSTSIE</sequence>
<evidence type="ECO:0000313" key="9">
    <source>
        <dbReference type="EMBL" id="SMO44918.1"/>
    </source>
</evidence>
<evidence type="ECO:0000256" key="2">
    <source>
        <dbReference type="ARBA" id="ARBA00005384"/>
    </source>
</evidence>
<dbReference type="SMART" id="SM00345">
    <property type="entry name" value="HTH_GNTR"/>
    <property type="match status" value="1"/>
</dbReference>
<dbReference type="InterPro" id="IPR036388">
    <property type="entry name" value="WH-like_DNA-bd_sf"/>
</dbReference>
<name>A0A521BCV9_9BACL</name>
<evidence type="ECO:0000256" key="1">
    <source>
        <dbReference type="ARBA" id="ARBA00001933"/>
    </source>
</evidence>
<evidence type="ECO:0000256" key="4">
    <source>
        <dbReference type="ARBA" id="ARBA00022898"/>
    </source>
</evidence>
<protein>
    <submittedName>
        <fullName evidence="9">GntR family transcriptional regulator / MocR family aminotransferase</fullName>
    </submittedName>
</protein>
<dbReference type="Proteomes" id="UP000315636">
    <property type="component" value="Unassembled WGS sequence"/>
</dbReference>
<dbReference type="InterPro" id="IPR015424">
    <property type="entry name" value="PyrdxlP-dep_Trfase"/>
</dbReference>
<accession>A0A521BCV9</accession>
<dbReference type="SUPFAM" id="SSF46785">
    <property type="entry name" value="Winged helix' DNA-binding domain"/>
    <property type="match status" value="1"/>
</dbReference>
<evidence type="ECO:0000259" key="8">
    <source>
        <dbReference type="PROSITE" id="PS50949"/>
    </source>
</evidence>
<keyword evidence="10" id="KW-1185">Reference proteome</keyword>
<dbReference type="OrthoDB" id="9808770at2"/>
<dbReference type="Pfam" id="PF00155">
    <property type="entry name" value="Aminotran_1_2"/>
    <property type="match status" value="1"/>
</dbReference>
<organism evidence="9 10">
    <name type="scientific">Melghirimyces algeriensis</name>
    <dbReference type="NCBI Taxonomy" id="910412"/>
    <lineage>
        <taxon>Bacteria</taxon>
        <taxon>Bacillati</taxon>
        <taxon>Bacillota</taxon>
        <taxon>Bacilli</taxon>
        <taxon>Bacillales</taxon>
        <taxon>Thermoactinomycetaceae</taxon>
        <taxon>Melghirimyces</taxon>
    </lineage>
</organism>
<keyword evidence="6" id="KW-0238">DNA-binding</keyword>
<proteinExistence type="inferred from homology"/>
<keyword evidence="9" id="KW-0808">Transferase</keyword>
<dbReference type="Gene3D" id="3.40.640.10">
    <property type="entry name" value="Type I PLP-dependent aspartate aminotransferase-like (Major domain)"/>
    <property type="match status" value="1"/>
</dbReference>
<dbReference type="AlphaFoldDB" id="A0A521BCV9"/>
<gene>
    <name evidence="9" type="ORF">SAMN06264849_10213</name>
</gene>
<reference evidence="9 10" key="1">
    <citation type="submission" date="2017-05" db="EMBL/GenBank/DDBJ databases">
        <authorList>
            <person name="Varghese N."/>
            <person name="Submissions S."/>
        </authorList>
    </citation>
    <scope>NUCLEOTIDE SEQUENCE [LARGE SCALE GENOMIC DNA]</scope>
    <source>
        <strain evidence="9 10">DSM 45474</strain>
    </source>
</reference>
<dbReference type="InterPro" id="IPR015421">
    <property type="entry name" value="PyrdxlP-dep_Trfase_major"/>
</dbReference>
<dbReference type="InterPro" id="IPR036390">
    <property type="entry name" value="WH_DNA-bd_sf"/>
</dbReference>
<evidence type="ECO:0000256" key="3">
    <source>
        <dbReference type="ARBA" id="ARBA00022576"/>
    </source>
</evidence>
<keyword evidence="4" id="KW-0663">Pyridoxal phosphate</keyword>
<dbReference type="EMBL" id="FXTI01000002">
    <property type="protein sequence ID" value="SMO44918.1"/>
    <property type="molecule type" value="Genomic_DNA"/>
</dbReference>
<dbReference type="PANTHER" id="PTHR46577">
    <property type="entry name" value="HTH-TYPE TRANSCRIPTIONAL REGULATORY PROTEIN GABR"/>
    <property type="match status" value="1"/>
</dbReference>
<feature type="domain" description="HTH gntR-type" evidence="8">
    <location>
        <begin position="14"/>
        <end position="82"/>
    </location>
</feature>
<dbReference type="PANTHER" id="PTHR46577:SF1">
    <property type="entry name" value="HTH-TYPE TRANSCRIPTIONAL REGULATORY PROTEIN GABR"/>
    <property type="match status" value="1"/>
</dbReference>
<dbReference type="InterPro" id="IPR000524">
    <property type="entry name" value="Tscrpt_reg_HTH_GntR"/>
</dbReference>
<evidence type="ECO:0000256" key="7">
    <source>
        <dbReference type="ARBA" id="ARBA00023163"/>
    </source>
</evidence>
<keyword evidence="3 9" id="KW-0032">Aminotransferase</keyword>
<dbReference type="GO" id="GO:0003677">
    <property type="term" value="F:DNA binding"/>
    <property type="evidence" value="ECO:0007669"/>
    <property type="project" value="UniProtKB-KW"/>
</dbReference>
<dbReference type="InterPro" id="IPR051446">
    <property type="entry name" value="HTH_trans_reg/aminotransferase"/>
</dbReference>
<dbReference type="GO" id="GO:0003700">
    <property type="term" value="F:DNA-binding transcription factor activity"/>
    <property type="evidence" value="ECO:0007669"/>
    <property type="project" value="InterPro"/>
</dbReference>
<dbReference type="PROSITE" id="PS50949">
    <property type="entry name" value="HTH_GNTR"/>
    <property type="match status" value="1"/>
</dbReference>
<keyword evidence="5" id="KW-0805">Transcription regulation</keyword>
<dbReference type="Gene3D" id="1.10.10.10">
    <property type="entry name" value="Winged helix-like DNA-binding domain superfamily/Winged helix DNA-binding domain"/>
    <property type="match status" value="1"/>
</dbReference>
<dbReference type="CDD" id="cd07377">
    <property type="entry name" value="WHTH_GntR"/>
    <property type="match status" value="1"/>
</dbReference>
<evidence type="ECO:0000313" key="10">
    <source>
        <dbReference type="Proteomes" id="UP000315636"/>
    </source>
</evidence>
<dbReference type="InterPro" id="IPR004839">
    <property type="entry name" value="Aminotransferase_I/II_large"/>
</dbReference>
<dbReference type="SUPFAM" id="SSF53383">
    <property type="entry name" value="PLP-dependent transferases"/>
    <property type="match status" value="1"/>
</dbReference>
<evidence type="ECO:0000256" key="6">
    <source>
        <dbReference type="ARBA" id="ARBA00023125"/>
    </source>
</evidence>
<dbReference type="GO" id="GO:0008483">
    <property type="term" value="F:transaminase activity"/>
    <property type="evidence" value="ECO:0007669"/>
    <property type="project" value="UniProtKB-KW"/>
</dbReference>
<keyword evidence="7" id="KW-0804">Transcription</keyword>